<reference evidence="4" key="1">
    <citation type="submission" date="2023-11" db="EMBL/GenBank/DDBJ databases">
        <authorList>
            <person name="Alioto T."/>
            <person name="Alioto T."/>
            <person name="Gomez Garrido J."/>
        </authorList>
    </citation>
    <scope>NUCLEOTIDE SEQUENCE</scope>
</reference>
<feature type="region of interest" description="Disordered" evidence="2">
    <location>
        <begin position="150"/>
        <end position="184"/>
    </location>
</feature>
<gene>
    <name evidence="4" type="ORF">LECACI_7A008142</name>
</gene>
<dbReference type="Proteomes" id="UP001296104">
    <property type="component" value="Unassembled WGS sequence"/>
</dbReference>
<feature type="region of interest" description="Disordered" evidence="2">
    <location>
        <begin position="607"/>
        <end position="637"/>
    </location>
</feature>
<sequence>MNEPLFTPEKFGLRNDHAGAQAICEILKLVDKHGPTKHQLAFVVFTVLERMTGPRSRKTGNLWIKQQVATYFPETNMKRTACELCAHRKTKCQVTNGNDSCDECVKRGITCVAASASKRKREAAVDRNGPATKALKLETNMDTVGEEHDVPDLIFDSSPGRDIPGEPATPSTPSPTSRPKYQVPAGEDDLINSAALITPPSATSAPGSRFSDASIPINWNGPVVYDPDLNAGGLVGRELVDEDLIGRELVDGDLISGELVGDFSNAGNAGSLMLNDPMALDGLAAYDPNFDFNLNAENFDAGRITAGIEAPLPAQPMTFDELVAYDPAFDANLDAALAPPLMQDKPMTWDEMIAYYAGFHAGLDALMPNNFGPALDAGFGAPVVLDNIDPALNAGLGAPLMLDGIDPALSVGNDSNQVDLSAGNAGNAGNAEDGDSPESMLIAQANAANMADTEDGTDAADVSHAEEASATGHDLGAANDSTATVAIATVSPFDAAVTEMYAGIANLHAAGIDLTAGDDLNVAIKFNAGIADLNAITAQLNAQIGKWSARGDVDAAASGNDLNALLSLGDIFDLDAAAASESGAGLADPLDQTLAGPANVTEDLEFGPDLFTFSNGESESEGEGEEAAPAQADGNDEMDWIGGYQLGDEVENQMAFVDLEEIDL</sequence>
<evidence type="ECO:0000313" key="5">
    <source>
        <dbReference type="Proteomes" id="UP001296104"/>
    </source>
</evidence>
<dbReference type="CDD" id="cd00067">
    <property type="entry name" value="GAL4"/>
    <property type="match status" value="1"/>
</dbReference>
<dbReference type="InterPro" id="IPR036864">
    <property type="entry name" value="Zn2-C6_fun-type_DNA-bd_sf"/>
</dbReference>
<proteinExistence type="predicted"/>
<keyword evidence="5" id="KW-1185">Reference proteome</keyword>
<evidence type="ECO:0000256" key="2">
    <source>
        <dbReference type="SAM" id="MobiDB-lite"/>
    </source>
</evidence>
<evidence type="ECO:0000313" key="4">
    <source>
        <dbReference type="EMBL" id="CAK4032984.1"/>
    </source>
</evidence>
<dbReference type="GO" id="GO:0000981">
    <property type="term" value="F:DNA-binding transcription factor activity, RNA polymerase II-specific"/>
    <property type="evidence" value="ECO:0007669"/>
    <property type="project" value="InterPro"/>
</dbReference>
<dbReference type="SUPFAM" id="SSF57701">
    <property type="entry name" value="Zn2/Cys6 DNA-binding domain"/>
    <property type="match status" value="1"/>
</dbReference>
<dbReference type="GO" id="GO:0008270">
    <property type="term" value="F:zinc ion binding"/>
    <property type="evidence" value="ECO:0007669"/>
    <property type="project" value="InterPro"/>
</dbReference>
<feature type="region of interest" description="Disordered" evidence="2">
    <location>
        <begin position="452"/>
        <end position="476"/>
    </location>
</feature>
<accession>A0AAI8Z5P4</accession>
<dbReference type="InterPro" id="IPR001138">
    <property type="entry name" value="Zn2Cys6_DnaBD"/>
</dbReference>
<dbReference type="AlphaFoldDB" id="A0AAI8Z5P4"/>
<organism evidence="4 5">
    <name type="scientific">Lecanosticta acicola</name>
    <dbReference type="NCBI Taxonomy" id="111012"/>
    <lineage>
        <taxon>Eukaryota</taxon>
        <taxon>Fungi</taxon>
        <taxon>Dikarya</taxon>
        <taxon>Ascomycota</taxon>
        <taxon>Pezizomycotina</taxon>
        <taxon>Dothideomycetes</taxon>
        <taxon>Dothideomycetidae</taxon>
        <taxon>Mycosphaerellales</taxon>
        <taxon>Mycosphaerellaceae</taxon>
        <taxon>Lecanosticta</taxon>
    </lineage>
</organism>
<dbReference type="PROSITE" id="PS00463">
    <property type="entry name" value="ZN2_CY6_FUNGAL_1"/>
    <property type="match status" value="1"/>
</dbReference>
<protein>
    <recommendedName>
        <fullName evidence="3">Zn(2)-C6 fungal-type domain-containing protein</fullName>
    </recommendedName>
</protein>
<dbReference type="EMBL" id="CAVMBE010000075">
    <property type="protein sequence ID" value="CAK4032984.1"/>
    <property type="molecule type" value="Genomic_DNA"/>
</dbReference>
<name>A0AAI8Z5P4_9PEZI</name>
<comment type="caution">
    <text evidence="4">The sequence shown here is derived from an EMBL/GenBank/DDBJ whole genome shotgun (WGS) entry which is preliminary data.</text>
</comment>
<feature type="domain" description="Zn(2)-C6 fungal-type" evidence="3">
    <location>
        <begin position="81"/>
        <end position="111"/>
    </location>
</feature>
<evidence type="ECO:0000259" key="3">
    <source>
        <dbReference type="PROSITE" id="PS00463"/>
    </source>
</evidence>
<dbReference type="Gene3D" id="4.10.240.10">
    <property type="entry name" value="Zn(2)-C6 fungal-type DNA-binding domain"/>
    <property type="match status" value="1"/>
</dbReference>
<keyword evidence="1" id="KW-0539">Nucleus</keyword>
<evidence type="ECO:0000256" key="1">
    <source>
        <dbReference type="ARBA" id="ARBA00023242"/>
    </source>
</evidence>